<evidence type="ECO:0000256" key="2">
    <source>
        <dbReference type="ARBA" id="ARBA00023125"/>
    </source>
</evidence>
<feature type="domain" description="Homeobox" evidence="8">
    <location>
        <begin position="13"/>
        <end position="73"/>
    </location>
</feature>
<sequence length="190" mass="21328">MQGFPVSFTVNPKRHRRCRTRFNPEQHRVLRDMFNKTMYPDWTTTEELASTLYLDESVVKIWFKNQRAKQKKQQQTQASLPPGAPDQMEGTPILRTAANTPPVSLGVSDANDHDPSEPSDIKSPEGAGASLRNSSRDSQPSDIEQICLEASDPLWVSIPYDMDEFVQLYALPGDEDPGSLDQYLSPGYLG</sequence>
<keyword evidence="4 5" id="KW-0539">Nucleus</keyword>
<dbReference type="InterPro" id="IPR017970">
    <property type="entry name" value="Homeobox_CS"/>
</dbReference>
<dbReference type="GO" id="GO:0000981">
    <property type="term" value="F:DNA-binding transcription factor activity, RNA polymerase II-specific"/>
    <property type="evidence" value="ECO:0007669"/>
    <property type="project" value="InterPro"/>
</dbReference>
<feature type="compositionally biased region" description="Basic and acidic residues" evidence="7">
    <location>
        <begin position="110"/>
        <end position="123"/>
    </location>
</feature>
<evidence type="ECO:0000256" key="6">
    <source>
        <dbReference type="RuleBase" id="RU000682"/>
    </source>
</evidence>
<gene>
    <name evidence="9" type="ORF">TREES_T100013805</name>
</gene>
<dbReference type="EMBL" id="KB320418">
    <property type="protein sequence ID" value="ELW72411.1"/>
    <property type="molecule type" value="Genomic_DNA"/>
</dbReference>
<keyword evidence="2 5" id="KW-0238">DNA-binding</keyword>
<accession>L9LBU5</accession>
<dbReference type="FunCoup" id="L9LBU5">
    <property type="interactions" value="38"/>
</dbReference>
<evidence type="ECO:0000313" key="10">
    <source>
        <dbReference type="Proteomes" id="UP000011518"/>
    </source>
</evidence>
<dbReference type="CDD" id="cd00086">
    <property type="entry name" value="homeodomain"/>
    <property type="match status" value="1"/>
</dbReference>
<dbReference type="InterPro" id="IPR001356">
    <property type="entry name" value="HD"/>
</dbReference>
<dbReference type="Proteomes" id="UP000011518">
    <property type="component" value="Unassembled WGS sequence"/>
</dbReference>
<dbReference type="STRING" id="246437.L9LBU5"/>
<dbReference type="AlphaFoldDB" id="L9LBU5"/>
<evidence type="ECO:0000313" key="9">
    <source>
        <dbReference type="EMBL" id="ELW72411.1"/>
    </source>
</evidence>
<dbReference type="GO" id="GO:0000978">
    <property type="term" value="F:RNA polymerase II cis-regulatory region sequence-specific DNA binding"/>
    <property type="evidence" value="ECO:0007669"/>
    <property type="project" value="TreeGrafter"/>
</dbReference>
<evidence type="ECO:0000256" key="4">
    <source>
        <dbReference type="ARBA" id="ARBA00023242"/>
    </source>
</evidence>
<name>L9LBU5_TUPCH</name>
<dbReference type="InterPro" id="IPR009057">
    <property type="entry name" value="Homeodomain-like_sf"/>
</dbReference>
<evidence type="ECO:0000256" key="1">
    <source>
        <dbReference type="ARBA" id="ARBA00004123"/>
    </source>
</evidence>
<dbReference type="InParanoid" id="L9LBU5"/>
<dbReference type="GO" id="GO:0005634">
    <property type="term" value="C:nucleus"/>
    <property type="evidence" value="ECO:0007669"/>
    <property type="project" value="UniProtKB-SubCell"/>
</dbReference>
<feature type="DNA-binding region" description="Homeobox" evidence="5">
    <location>
        <begin position="15"/>
        <end position="74"/>
    </location>
</feature>
<feature type="region of interest" description="Disordered" evidence="7">
    <location>
        <begin position="69"/>
        <end position="141"/>
    </location>
</feature>
<dbReference type="Pfam" id="PF00046">
    <property type="entry name" value="Homeodomain"/>
    <property type="match status" value="1"/>
</dbReference>
<feature type="compositionally biased region" description="Polar residues" evidence="7">
    <location>
        <begin position="131"/>
        <end position="141"/>
    </location>
</feature>
<dbReference type="PANTHER" id="PTHR45793">
    <property type="entry name" value="HOMEOBOX PROTEIN"/>
    <property type="match status" value="1"/>
</dbReference>
<dbReference type="SUPFAM" id="SSF46689">
    <property type="entry name" value="Homeodomain-like"/>
    <property type="match status" value="1"/>
</dbReference>
<reference evidence="10" key="2">
    <citation type="journal article" date="2013" name="Nat. Commun.">
        <title>Genome of the Chinese tree shrew.</title>
        <authorList>
            <person name="Fan Y."/>
            <person name="Huang Z.Y."/>
            <person name="Cao C.C."/>
            <person name="Chen C.S."/>
            <person name="Chen Y.X."/>
            <person name="Fan D.D."/>
            <person name="He J."/>
            <person name="Hou H.L."/>
            <person name="Hu L."/>
            <person name="Hu X.T."/>
            <person name="Jiang X.T."/>
            <person name="Lai R."/>
            <person name="Lang Y.S."/>
            <person name="Liang B."/>
            <person name="Liao S.G."/>
            <person name="Mu D."/>
            <person name="Ma Y.Y."/>
            <person name="Niu Y.Y."/>
            <person name="Sun X.Q."/>
            <person name="Xia J.Q."/>
            <person name="Xiao J."/>
            <person name="Xiong Z.Q."/>
            <person name="Xu L."/>
            <person name="Yang L."/>
            <person name="Zhang Y."/>
            <person name="Zhao W."/>
            <person name="Zhao X.D."/>
            <person name="Zheng Y.T."/>
            <person name="Zhou J.M."/>
            <person name="Zhu Y.B."/>
            <person name="Zhang G.J."/>
            <person name="Wang J."/>
            <person name="Yao Y.G."/>
        </authorList>
    </citation>
    <scope>NUCLEOTIDE SEQUENCE [LARGE SCALE GENOMIC DNA]</scope>
</reference>
<evidence type="ECO:0000256" key="7">
    <source>
        <dbReference type="SAM" id="MobiDB-lite"/>
    </source>
</evidence>
<protein>
    <submittedName>
        <fullName evidence="9">Leucine-twenty homeobox</fullName>
    </submittedName>
</protein>
<dbReference type="eggNOG" id="KOG2251">
    <property type="taxonomic scope" value="Eukaryota"/>
</dbReference>
<evidence type="ECO:0000256" key="3">
    <source>
        <dbReference type="ARBA" id="ARBA00023155"/>
    </source>
</evidence>
<dbReference type="Gene3D" id="1.10.10.60">
    <property type="entry name" value="Homeodomain-like"/>
    <property type="match status" value="1"/>
</dbReference>
<dbReference type="SMART" id="SM00389">
    <property type="entry name" value="HOX"/>
    <property type="match status" value="1"/>
</dbReference>
<keyword evidence="3 5" id="KW-0371">Homeobox</keyword>
<dbReference type="PANTHER" id="PTHR45793:SF18">
    <property type="entry name" value="PAIRED-LIKE HOMEODOMAIN TRANSCRIPTION FACTOR LEUTX"/>
    <property type="match status" value="1"/>
</dbReference>
<keyword evidence="10" id="KW-1185">Reference proteome</keyword>
<proteinExistence type="predicted"/>
<organism evidence="9 10">
    <name type="scientific">Tupaia chinensis</name>
    <name type="common">Chinese tree shrew</name>
    <name type="synonym">Tupaia belangeri chinensis</name>
    <dbReference type="NCBI Taxonomy" id="246437"/>
    <lineage>
        <taxon>Eukaryota</taxon>
        <taxon>Metazoa</taxon>
        <taxon>Chordata</taxon>
        <taxon>Craniata</taxon>
        <taxon>Vertebrata</taxon>
        <taxon>Euteleostomi</taxon>
        <taxon>Mammalia</taxon>
        <taxon>Eutheria</taxon>
        <taxon>Euarchontoglires</taxon>
        <taxon>Scandentia</taxon>
        <taxon>Tupaiidae</taxon>
        <taxon>Tupaia</taxon>
    </lineage>
</organism>
<dbReference type="PROSITE" id="PS50071">
    <property type="entry name" value="HOMEOBOX_2"/>
    <property type="match status" value="1"/>
</dbReference>
<comment type="subcellular location">
    <subcellularLocation>
        <location evidence="1 5 6">Nucleus</location>
    </subcellularLocation>
</comment>
<dbReference type="PROSITE" id="PS00027">
    <property type="entry name" value="HOMEOBOX_1"/>
    <property type="match status" value="1"/>
</dbReference>
<reference evidence="10" key="1">
    <citation type="submission" date="2012-07" db="EMBL/GenBank/DDBJ databases">
        <title>Genome of the Chinese tree shrew, a rising model animal genetically related to primates.</title>
        <authorList>
            <person name="Zhang G."/>
            <person name="Fan Y."/>
            <person name="Yao Y."/>
            <person name="Huang Z."/>
        </authorList>
    </citation>
    <scope>NUCLEOTIDE SEQUENCE [LARGE SCALE GENOMIC DNA]</scope>
</reference>
<evidence type="ECO:0000256" key="5">
    <source>
        <dbReference type="PROSITE-ProRule" id="PRU00108"/>
    </source>
</evidence>
<evidence type="ECO:0000259" key="8">
    <source>
        <dbReference type="PROSITE" id="PS50071"/>
    </source>
</evidence>